<keyword evidence="2" id="KW-1185">Reference proteome</keyword>
<comment type="caution">
    <text evidence="1">The sequence shown here is derived from an EMBL/GenBank/DDBJ whole genome shotgun (WGS) entry which is preliminary data.</text>
</comment>
<gene>
    <name evidence="1" type="ORF">VA596_25980</name>
</gene>
<dbReference type="EMBL" id="JAYFSI010000006">
    <property type="protein sequence ID" value="MEA5363006.1"/>
    <property type="molecule type" value="Genomic_DNA"/>
</dbReference>
<name>A0ABU5RCS1_9PSEU</name>
<dbReference type="Proteomes" id="UP001304298">
    <property type="component" value="Unassembled WGS sequence"/>
</dbReference>
<evidence type="ECO:0008006" key="3">
    <source>
        <dbReference type="Google" id="ProtNLM"/>
    </source>
</evidence>
<protein>
    <recommendedName>
        <fullName evidence="3">ATP-binding protein</fullName>
    </recommendedName>
</protein>
<organism evidence="1 2">
    <name type="scientific">Amycolatopsis heterodermiae</name>
    <dbReference type="NCBI Taxonomy" id="3110235"/>
    <lineage>
        <taxon>Bacteria</taxon>
        <taxon>Bacillati</taxon>
        <taxon>Actinomycetota</taxon>
        <taxon>Actinomycetes</taxon>
        <taxon>Pseudonocardiales</taxon>
        <taxon>Pseudonocardiaceae</taxon>
        <taxon>Amycolatopsis</taxon>
    </lineage>
</organism>
<evidence type="ECO:0000313" key="2">
    <source>
        <dbReference type="Proteomes" id="UP001304298"/>
    </source>
</evidence>
<dbReference type="RefSeq" id="WP_323330762.1">
    <property type="nucleotide sequence ID" value="NZ_JAYFSI010000006.1"/>
</dbReference>
<accession>A0ABU5RCS1</accession>
<reference evidence="1 2" key="1">
    <citation type="submission" date="2023-12" db="EMBL/GenBank/DDBJ databases">
        <title>Amycolatopsis sp. V23-08.</title>
        <authorList>
            <person name="Somphong A."/>
        </authorList>
    </citation>
    <scope>NUCLEOTIDE SEQUENCE [LARGE SCALE GENOMIC DNA]</scope>
    <source>
        <strain evidence="1 2">V23-08</strain>
    </source>
</reference>
<sequence length="57" mass="5730">MRFESGANVEGAAGRGVVLRGAASDCVEDALLLATELVSNALDHAHGLRVLLVGGLG</sequence>
<evidence type="ECO:0000313" key="1">
    <source>
        <dbReference type="EMBL" id="MEA5363006.1"/>
    </source>
</evidence>
<proteinExistence type="predicted"/>